<gene>
    <name evidence="1" type="ORF">ACFQ3J_13385</name>
</gene>
<accession>A0ABW3PS27</accession>
<dbReference type="PANTHER" id="PTHR33639">
    <property type="entry name" value="THIOL-DISULFIDE OXIDOREDUCTASE DCC"/>
    <property type="match status" value="1"/>
</dbReference>
<dbReference type="InterPro" id="IPR052927">
    <property type="entry name" value="DCC_oxidoreductase"/>
</dbReference>
<sequence length="138" mass="16135">MMQNYNDKHIVLIDGVCHLCQGITKWIIQRDPEGVFYFASLQSEVGRHLLEQGGLSVDALDTFVYIEKGIYHTRSTAALKVARRLKFPYFLAYGCIIVPKFIRDRVYNLVARNRYRWFGRDGEDACMLPTPEIRERFL</sequence>
<dbReference type="Pfam" id="PF04134">
    <property type="entry name" value="DCC1-like"/>
    <property type="match status" value="1"/>
</dbReference>
<dbReference type="Proteomes" id="UP001597169">
    <property type="component" value="Unassembled WGS sequence"/>
</dbReference>
<keyword evidence="2" id="KW-1185">Reference proteome</keyword>
<proteinExistence type="predicted"/>
<evidence type="ECO:0000313" key="1">
    <source>
        <dbReference type="EMBL" id="MFD1129168.1"/>
    </source>
</evidence>
<reference evidence="2" key="1">
    <citation type="journal article" date="2019" name="Int. J. Syst. Evol. Microbiol.">
        <title>The Global Catalogue of Microorganisms (GCM) 10K type strain sequencing project: providing services to taxonomists for standard genome sequencing and annotation.</title>
        <authorList>
            <consortium name="The Broad Institute Genomics Platform"/>
            <consortium name="The Broad Institute Genome Sequencing Center for Infectious Disease"/>
            <person name="Wu L."/>
            <person name="Ma J."/>
        </authorList>
    </citation>
    <scope>NUCLEOTIDE SEQUENCE [LARGE SCALE GENOMIC DNA]</scope>
    <source>
        <strain evidence="2">CCUG 53519</strain>
    </source>
</reference>
<dbReference type="RefSeq" id="WP_091153887.1">
    <property type="nucleotide sequence ID" value="NZ_JBHTKX010000001.1"/>
</dbReference>
<evidence type="ECO:0000313" key="2">
    <source>
        <dbReference type="Proteomes" id="UP001597169"/>
    </source>
</evidence>
<name>A0ABW3PS27_9BACL</name>
<comment type="caution">
    <text evidence="1">The sequence shown here is derived from an EMBL/GenBank/DDBJ whole genome shotgun (WGS) entry which is preliminary data.</text>
</comment>
<protein>
    <submittedName>
        <fullName evidence="1">Thiol-disulfide oxidoreductase DCC family protein</fullName>
    </submittedName>
</protein>
<dbReference type="InterPro" id="IPR007263">
    <property type="entry name" value="DCC1-like"/>
</dbReference>
<dbReference type="EMBL" id="JBHTKX010000001">
    <property type="protein sequence ID" value="MFD1129168.1"/>
    <property type="molecule type" value="Genomic_DNA"/>
</dbReference>
<dbReference type="PANTHER" id="PTHR33639:SF2">
    <property type="entry name" value="DUF393 DOMAIN-CONTAINING PROTEIN"/>
    <property type="match status" value="1"/>
</dbReference>
<organism evidence="1 2">
    <name type="scientific">Paenibacillus provencensis</name>
    <dbReference type="NCBI Taxonomy" id="441151"/>
    <lineage>
        <taxon>Bacteria</taxon>
        <taxon>Bacillati</taxon>
        <taxon>Bacillota</taxon>
        <taxon>Bacilli</taxon>
        <taxon>Bacillales</taxon>
        <taxon>Paenibacillaceae</taxon>
        <taxon>Paenibacillus</taxon>
    </lineage>
</organism>